<dbReference type="InterPro" id="IPR038277">
    <property type="entry name" value="UreF_sf"/>
</dbReference>
<dbReference type="PANTHER" id="PTHR33620:SF1">
    <property type="entry name" value="UREASE ACCESSORY PROTEIN F"/>
    <property type="match status" value="1"/>
</dbReference>
<comment type="similarity">
    <text evidence="3">Belongs to the UreF family.</text>
</comment>
<reference evidence="4" key="1">
    <citation type="submission" date="2023-03" db="EMBL/GenBank/DDBJ databases">
        <title>Andean soil-derived lignocellulolytic bacterial consortium as a source of novel taxa and putative plastic-active enzymes.</title>
        <authorList>
            <person name="Diaz-Garcia L."/>
            <person name="Chuvochina M."/>
            <person name="Feuerriegel G."/>
            <person name="Bunk B."/>
            <person name="Sproer C."/>
            <person name="Streit W.R."/>
            <person name="Rodriguez L.M."/>
            <person name="Overmann J."/>
            <person name="Jimenez D.J."/>
        </authorList>
    </citation>
    <scope>NUCLEOTIDE SEQUENCE</scope>
    <source>
        <strain evidence="4">MAG 3858</strain>
    </source>
</reference>
<sequence>METNYLGSLLHLADPTLPIGGYSHSNGLESYIQNGKVNSIASAKLFVENMLTYNLKYNDASFVKLAYEATEADDIQEIIKLDQECTALKSPREIRQASQKLGLRLIKIFRRQVEFKIVKEYEKAILDNVATIHYCIAFGMYGQLLGIPIQETLFAFYYNAAIGMITNSVKLVPLGQLDGQDILFQLQPVITQLTKETAFINRELVGLCNIAFDIRCMQHERLYSRLYMS</sequence>
<dbReference type="PANTHER" id="PTHR33620">
    <property type="entry name" value="UREASE ACCESSORY PROTEIN F"/>
    <property type="match status" value="1"/>
</dbReference>
<dbReference type="InterPro" id="IPR002639">
    <property type="entry name" value="UreF"/>
</dbReference>
<dbReference type="PIRSF" id="PIRSF009467">
    <property type="entry name" value="Ureas_acces_UreF"/>
    <property type="match status" value="1"/>
</dbReference>
<gene>
    <name evidence="3" type="primary">ureF</name>
    <name evidence="4" type="ORF">P0Y49_11320</name>
</gene>
<dbReference type="Proteomes" id="UP001214530">
    <property type="component" value="Chromosome"/>
</dbReference>
<keyword evidence="1 3" id="KW-0996">Nickel insertion</keyword>
<dbReference type="EMBL" id="CP119313">
    <property type="protein sequence ID" value="WEK21723.1"/>
    <property type="molecule type" value="Genomic_DNA"/>
</dbReference>
<keyword evidence="3" id="KW-0963">Cytoplasm</keyword>
<comment type="subunit">
    <text evidence="3">UreD, UreF and UreG form a complex that acts as a GTP-hydrolysis-dependent molecular chaperone, activating the urease apoprotein by helping to assemble the nickel containing metallocenter of UreC. The UreE protein probably delivers the nickel.</text>
</comment>
<comment type="function">
    <text evidence="3">Required for maturation of urease via the functional incorporation of the urease nickel metallocenter.</text>
</comment>
<dbReference type="GO" id="GO:0005737">
    <property type="term" value="C:cytoplasm"/>
    <property type="evidence" value="ECO:0007669"/>
    <property type="project" value="UniProtKB-SubCell"/>
</dbReference>
<accession>A0AAJ6BAX5</accession>
<evidence type="ECO:0000256" key="2">
    <source>
        <dbReference type="ARBA" id="ARBA00023186"/>
    </source>
</evidence>
<name>A0AAJ6BAX5_9SPHI</name>
<dbReference type="GO" id="GO:0016151">
    <property type="term" value="F:nickel cation binding"/>
    <property type="evidence" value="ECO:0007669"/>
    <property type="project" value="UniProtKB-UniRule"/>
</dbReference>
<dbReference type="Gene3D" id="1.10.4190.10">
    <property type="entry name" value="Urease accessory protein UreF"/>
    <property type="match status" value="1"/>
</dbReference>
<organism evidence="4 5">
    <name type="scientific">Candidatus Pedobacter colombiensis</name>
    <dbReference type="NCBI Taxonomy" id="3121371"/>
    <lineage>
        <taxon>Bacteria</taxon>
        <taxon>Pseudomonadati</taxon>
        <taxon>Bacteroidota</taxon>
        <taxon>Sphingobacteriia</taxon>
        <taxon>Sphingobacteriales</taxon>
        <taxon>Sphingobacteriaceae</taxon>
        <taxon>Pedobacter</taxon>
    </lineage>
</organism>
<evidence type="ECO:0000256" key="1">
    <source>
        <dbReference type="ARBA" id="ARBA00022988"/>
    </source>
</evidence>
<dbReference type="AlphaFoldDB" id="A0AAJ6BAX5"/>
<proteinExistence type="inferred from homology"/>
<dbReference type="HAMAP" id="MF_01385">
    <property type="entry name" value="UreF"/>
    <property type="match status" value="1"/>
</dbReference>
<keyword evidence="2 3" id="KW-0143">Chaperone</keyword>
<evidence type="ECO:0000256" key="3">
    <source>
        <dbReference type="HAMAP-Rule" id="MF_01385"/>
    </source>
</evidence>
<protein>
    <recommendedName>
        <fullName evidence="3">Urease accessory protein UreF</fullName>
    </recommendedName>
</protein>
<evidence type="ECO:0000313" key="4">
    <source>
        <dbReference type="EMBL" id="WEK21723.1"/>
    </source>
</evidence>
<evidence type="ECO:0000313" key="5">
    <source>
        <dbReference type="Proteomes" id="UP001214530"/>
    </source>
</evidence>
<comment type="subcellular location">
    <subcellularLocation>
        <location evidence="3">Cytoplasm</location>
    </subcellularLocation>
</comment>
<dbReference type="Pfam" id="PF01730">
    <property type="entry name" value="UreF"/>
    <property type="match status" value="1"/>
</dbReference>